<name>A0A6J8A522_MYTCO</name>
<evidence type="ECO:0000256" key="9">
    <source>
        <dbReference type="PIRSR" id="PIRSR604808-3"/>
    </source>
</evidence>
<feature type="active site" description="Proton donor/acceptor" evidence="7">
    <location>
        <position position="138"/>
    </location>
</feature>
<evidence type="ECO:0000256" key="5">
    <source>
        <dbReference type="ARBA" id="ARBA00022801"/>
    </source>
</evidence>
<comment type="catalytic activity">
    <reaction evidence="1">
        <text>Exonucleolytic cleavage in the 3'- to 5'-direction to yield nucleoside 5'-phosphates.</text>
        <dbReference type="EC" id="3.1.11.2"/>
    </reaction>
</comment>
<dbReference type="InterPro" id="IPR036691">
    <property type="entry name" value="Endo/exonu/phosph_ase_sf"/>
</dbReference>
<proteinExistence type="inferred from homology"/>
<evidence type="ECO:0000256" key="1">
    <source>
        <dbReference type="ARBA" id="ARBA00000493"/>
    </source>
</evidence>
<evidence type="ECO:0000313" key="11">
    <source>
        <dbReference type="EMBL" id="CAC5361456.1"/>
    </source>
</evidence>
<evidence type="ECO:0000256" key="8">
    <source>
        <dbReference type="PIRSR" id="PIRSR604808-2"/>
    </source>
</evidence>
<dbReference type="Pfam" id="PF03372">
    <property type="entry name" value="Exo_endo_phos"/>
    <property type="match status" value="1"/>
</dbReference>
<feature type="domain" description="Endonuclease/exonuclease/phosphatase" evidence="10">
    <location>
        <begin position="6"/>
        <end position="225"/>
    </location>
</feature>
<feature type="site" description="Interaction with DNA substrate" evidence="9">
    <location>
        <position position="225"/>
    </location>
</feature>
<dbReference type="GO" id="GO:0003906">
    <property type="term" value="F:DNA-(apurinic or apyrimidinic site) endonuclease activity"/>
    <property type="evidence" value="ECO:0007669"/>
    <property type="project" value="TreeGrafter"/>
</dbReference>
<dbReference type="GO" id="GO:0008311">
    <property type="term" value="F:double-stranded DNA 3'-5' DNA exonuclease activity"/>
    <property type="evidence" value="ECO:0007669"/>
    <property type="project" value="UniProtKB-EC"/>
</dbReference>
<dbReference type="SUPFAM" id="SSF56219">
    <property type="entry name" value="DNase I-like"/>
    <property type="match status" value="1"/>
</dbReference>
<dbReference type="PANTHER" id="PTHR22748">
    <property type="entry name" value="AP ENDONUCLEASE"/>
    <property type="match status" value="1"/>
</dbReference>
<dbReference type="InterPro" id="IPR004808">
    <property type="entry name" value="AP_endonuc_1"/>
</dbReference>
<evidence type="ECO:0000256" key="7">
    <source>
        <dbReference type="PIRSR" id="PIRSR604808-1"/>
    </source>
</evidence>
<comment type="cofactor">
    <cofactor evidence="8">
        <name>Mg(2+)</name>
        <dbReference type="ChEBI" id="CHEBI:18420"/>
    </cofactor>
    <cofactor evidence="8">
        <name>Mn(2+)</name>
        <dbReference type="ChEBI" id="CHEBI:29035"/>
    </cofactor>
    <text evidence="8">Probably binds two magnesium or manganese ions per subunit.</text>
</comment>
<dbReference type="EMBL" id="CACVKT020000599">
    <property type="protein sequence ID" value="CAC5361456.1"/>
    <property type="molecule type" value="Genomic_DNA"/>
</dbReference>
<dbReference type="EC" id="3.1.11.2" evidence="3"/>
<keyword evidence="8" id="KW-0464">Manganese</keyword>
<keyword evidence="4 8" id="KW-0479">Metal-binding</keyword>
<dbReference type="OrthoDB" id="416119at2759"/>
<dbReference type="Proteomes" id="UP000507470">
    <property type="component" value="Unassembled WGS sequence"/>
</dbReference>
<evidence type="ECO:0000313" key="12">
    <source>
        <dbReference type="Proteomes" id="UP000507470"/>
    </source>
</evidence>
<organism evidence="11 12">
    <name type="scientific">Mytilus coruscus</name>
    <name type="common">Sea mussel</name>
    <dbReference type="NCBI Taxonomy" id="42192"/>
    <lineage>
        <taxon>Eukaryota</taxon>
        <taxon>Metazoa</taxon>
        <taxon>Spiralia</taxon>
        <taxon>Lophotrochozoa</taxon>
        <taxon>Mollusca</taxon>
        <taxon>Bivalvia</taxon>
        <taxon>Autobranchia</taxon>
        <taxon>Pteriomorphia</taxon>
        <taxon>Mytilida</taxon>
        <taxon>Mytiloidea</taxon>
        <taxon>Mytilidae</taxon>
        <taxon>Mytilinae</taxon>
        <taxon>Mytilus</taxon>
    </lineage>
</organism>
<feature type="active site" description="Proton acceptor" evidence="7">
    <location>
        <position position="225"/>
    </location>
</feature>
<evidence type="ECO:0000256" key="2">
    <source>
        <dbReference type="ARBA" id="ARBA00007092"/>
    </source>
</evidence>
<keyword evidence="5" id="KW-0378">Hydrolase</keyword>
<dbReference type="Gene3D" id="3.60.10.10">
    <property type="entry name" value="Endonuclease/exonuclease/phosphatase"/>
    <property type="match status" value="1"/>
</dbReference>
<protein>
    <recommendedName>
        <fullName evidence="3">exodeoxyribonuclease III</fullName>
        <ecNumber evidence="3">3.1.11.2</ecNumber>
    </recommendedName>
</protein>
<dbReference type="AlphaFoldDB" id="A0A6J8A522"/>
<feature type="binding site" evidence="8">
    <location>
        <position position="224"/>
    </location>
    <ligand>
        <name>Mg(2+)</name>
        <dbReference type="ChEBI" id="CHEBI:18420"/>
        <label>1</label>
    </ligand>
</feature>
<feature type="site" description="Important for catalytic activity" evidence="9">
    <location>
        <position position="200"/>
    </location>
</feature>
<feature type="binding site" evidence="8">
    <location>
        <position position="140"/>
    </location>
    <ligand>
        <name>Mg(2+)</name>
        <dbReference type="ChEBI" id="CHEBI:18420"/>
        <label>1</label>
    </ligand>
</feature>
<keyword evidence="12" id="KW-1185">Reference proteome</keyword>
<feature type="binding site" evidence="8">
    <location>
        <position position="37"/>
    </location>
    <ligand>
        <name>Mg(2+)</name>
        <dbReference type="ChEBI" id="CHEBI:18420"/>
        <label>1</label>
    </ligand>
</feature>
<feature type="binding site" evidence="8">
    <location>
        <position position="138"/>
    </location>
    <ligand>
        <name>Mg(2+)</name>
        <dbReference type="ChEBI" id="CHEBI:18420"/>
        <label>1</label>
    </ligand>
</feature>
<evidence type="ECO:0000259" key="10">
    <source>
        <dbReference type="Pfam" id="PF03372"/>
    </source>
</evidence>
<reference evidence="11 12" key="1">
    <citation type="submission" date="2020-06" db="EMBL/GenBank/DDBJ databases">
        <authorList>
            <person name="Li R."/>
            <person name="Bekaert M."/>
        </authorList>
    </citation>
    <scope>NUCLEOTIDE SEQUENCE [LARGE SCALE GENOMIC DNA]</scope>
    <source>
        <strain evidence="12">wild</strain>
    </source>
</reference>
<feature type="binding site" evidence="8">
    <location>
        <position position="8"/>
    </location>
    <ligand>
        <name>Mg(2+)</name>
        <dbReference type="ChEBI" id="CHEBI:18420"/>
        <label>1</label>
    </ligand>
</feature>
<sequence>MVQCVSINANGLRDVNKFIKFCSFCSENRYEVVAVQETFWSPDLIEDYKKHWNGIIISSCSGTDRQGVAFLVSEKYKNCVTEIKGFDGRFIYIQLEVDNKTIDLVNVYAPNIVNERDIFFQKVGDNIPKSDEIILLGDFNTSLSPLDRVGKHIEDKAFKRISKLLDDFNIYDVWRARFPNSRVFSWRRIIENKLVQSRIDFIFISKMLSTFVKNIFYKHTAFSDHSFVILNFDCSQTERGPGVWIFNNMLLNDEHYVNKINDLILKEKECRLFDEAPLIWIDNLKYKIKKETQVYAKDKKIYRKI</sequence>
<dbReference type="PANTHER" id="PTHR22748:SF4">
    <property type="entry name" value="DNA-(APURINIC OR APYRIMIDINIC SITE) ENDONUCLEASE 2"/>
    <property type="match status" value="1"/>
</dbReference>
<evidence type="ECO:0000256" key="6">
    <source>
        <dbReference type="ARBA" id="ARBA00022842"/>
    </source>
</evidence>
<dbReference type="GO" id="GO:0008081">
    <property type="term" value="F:phosphoric diester hydrolase activity"/>
    <property type="evidence" value="ECO:0007669"/>
    <property type="project" value="TreeGrafter"/>
</dbReference>
<gene>
    <name evidence="11" type="ORF">MCOR_3596</name>
</gene>
<keyword evidence="6 8" id="KW-0460">Magnesium</keyword>
<dbReference type="GO" id="GO:0005634">
    <property type="term" value="C:nucleus"/>
    <property type="evidence" value="ECO:0007669"/>
    <property type="project" value="TreeGrafter"/>
</dbReference>
<evidence type="ECO:0000256" key="3">
    <source>
        <dbReference type="ARBA" id="ARBA00012115"/>
    </source>
</evidence>
<dbReference type="InterPro" id="IPR005135">
    <property type="entry name" value="Endo/exonuclease/phosphatase"/>
</dbReference>
<dbReference type="CDD" id="cd09076">
    <property type="entry name" value="L1-EN"/>
    <property type="match status" value="1"/>
</dbReference>
<accession>A0A6J8A522</accession>
<evidence type="ECO:0000256" key="4">
    <source>
        <dbReference type="ARBA" id="ARBA00022723"/>
    </source>
</evidence>
<comment type="similarity">
    <text evidence="2">Belongs to the DNA repair enzymes AP/ExoA family.</text>
</comment>
<feature type="site" description="Transition state stabilizer" evidence="9">
    <location>
        <position position="140"/>
    </location>
</feature>
<feature type="binding site" evidence="8">
    <location>
        <position position="225"/>
    </location>
    <ligand>
        <name>Mg(2+)</name>
        <dbReference type="ChEBI" id="CHEBI:18420"/>
        <label>1</label>
    </ligand>
</feature>
<feature type="active site" evidence="7">
    <location>
        <position position="108"/>
    </location>
</feature>
<dbReference type="GO" id="GO:0006284">
    <property type="term" value="P:base-excision repair"/>
    <property type="evidence" value="ECO:0007669"/>
    <property type="project" value="TreeGrafter"/>
</dbReference>
<dbReference type="GO" id="GO:0046872">
    <property type="term" value="F:metal ion binding"/>
    <property type="evidence" value="ECO:0007669"/>
    <property type="project" value="UniProtKB-KW"/>
</dbReference>